<dbReference type="AlphaFoldDB" id="A0A2S7L098"/>
<dbReference type="GO" id="GO:0004222">
    <property type="term" value="F:metalloendopeptidase activity"/>
    <property type="evidence" value="ECO:0007669"/>
    <property type="project" value="InterPro"/>
</dbReference>
<dbReference type="PANTHER" id="PTHR13325">
    <property type="entry name" value="PROTEASE M50 MEMBRANE-BOUND TRANSCRIPTION FACTOR SITE 2 PROTEASE"/>
    <property type="match status" value="1"/>
</dbReference>
<feature type="transmembrane region" description="Helical" evidence="7">
    <location>
        <begin position="99"/>
        <end position="118"/>
    </location>
</feature>
<evidence type="ECO:0000256" key="4">
    <source>
        <dbReference type="ARBA" id="ARBA00022692"/>
    </source>
</evidence>
<feature type="domain" description="Peptidase M50" evidence="8">
    <location>
        <begin position="137"/>
        <end position="214"/>
    </location>
</feature>
<dbReference type="InterPro" id="IPR001193">
    <property type="entry name" value="MBTPS2"/>
</dbReference>
<dbReference type="Proteomes" id="UP000239522">
    <property type="component" value="Unassembled WGS sequence"/>
</dbReference>
<dbReference type="GO" id="GO:0005737">
    <property type="term" value="C:cytoplasm"/>
    <property type="evidence" value="ECO:0007669"/>
    <property type="project" value="TreeGrafter"/>
</dbReference>
<sequence length="354" mass="41490">MDFLSFNDKTFVIDENTSKIVNTLKNNNFNFEKSLNYLNSNYYNNLSRIELDAYLNNLFESTLKKPKSNKLNKILILGNPSKFNWYNPLTKLFSFNNSLNYLIIGVIFLINILALNYIQNADATIMNVSMLTNNIFYFVGLIALLFWHELGHIVAAKKHKLKIKEIGIGISFIFPVLYVDLNNIWILPKEKRTLINLGGIYFQLLFSLILIMLFEIFSFKVFVDLFSLNFSIILINMIPIFKFDGYWLLSDATGILNLSNKSNKSIKSFSTFNFKDLKKEKPLVLIYSMCRLLFYSYLFYLLIKMTKYLYFNLSIELIKNILTSRYFTIIISLLTLKFLLNYGKRIFKKEDGVI</sequence>
<evidence type="ECO:0000256" key="6">
    <source>
        <dbReference type="ARBA" id="ARBA00023136"/>
    </source>
</evidence>
<evidence type="ECO:0000313" key="10">
    <source>
        <dbReference type="Proteomes" id="UP000239522"/>
    </source>
</evidence>
<evidence type="ECO:0000256" key="5">
    <source>
        <dbReference type="ARBA" id="ARBA00022989"/>
    </source>
</evidence>
<feature type="transmembrane region" description="Helical" evidence="7">
    <location>
        <begin position="168"/>
        <end position="187"/>
    </location>
</feature>
<dbReference type="GO" id="GO:0031293">
    <property type="term" value="P:membrane protein intracellular domain proteolysis"/>
    <property type="evidence" value="ECO:0007669"/>
    <property type="project" value="TreeGrafter"/>
</dbReference>
<proteinExistence type="inferred from homology"/>
<feature type="transmembrane region" description="Helical" evidence="7">
    <location>
        <begin position="124"/>
        <end position="147"/>
    </location>
</feature>
<evidence type="ECO:0000313" key="9">
    <source>
        <dbReference type="EMBL" id="PQB08344.1"/>
    </source>
</evidence>
<keyword evidence="6 7" id="KW-0472">Membrane</keyword>
<keyword evidence="5 7" id="KW-1133">Transmembrane helix</keyword>
<evidence type="ECO:0000256" key="2">
    <source>
        <dbReference type="ARBA" id="ARBA00004127"/>
    </source>
</evidence>
<name>A0A2S7L098_9FLAO</name>
<dbReference type="EMBL" id="MQUA01000013">
    <property type="protein sequence ID" value="PQB08344.1"/>
    <property type="molecule type" value="Genomic_DNA"/>
</dbReference>
<reference evidence="9 10" key="1">
    <citation type="submission" date="2016-11" db="EMBL/GenBank/DDBJ databases">
        <title>Trade-off between light-utilization and light-protection in marine flavobacteria.</title>
        <authorList>
            <person name="Kumagai Y."/>
        </authorList>
    </citation>
    <scope>NUCLEOTIDE SEQUENCE [LARGE SCALE GENOMIC DNA]</scope>
    <source>
        <strain evidence="9 10">ATCC 700397</strain>
    </source>
</reference>
<dbReference type="OrthoDB" id="9759690at2"/>
<dbReference type="GO" id="GO:0016020">
    <property type="term" value="C:membrane"/>
    <property type="evidence" value="ECO:0007669"/>
    <property type="project" value="InterPro"/>
</dbReference>
<dbReference type="PANTHER" id="PTHR13325:SF3">
    <property type="entry name" value="MEMBRANE-BOUND TRANSCRIPTION FACTOR SITE-2 PROTEASE"/>
    <property type="match status" value="1"/>
</dbReference>
<comment type="subcellular location">
    <subcellularLocation>
        <location evidence="2">Endomembrane system</location>
        <topology evidence="2">Multi-pass membrane protein</topology>
    </subcellularLocation>
</comment>
<evidence type="ECO:0000256" key="3">
    <source>
        <dbReference type="ARBA" id="ARBA00007931"/>
    </source>
</evidence>
<dbReference type="InterPro" id="IPR008915">
    <property type="entry name" value="Peptidase_M50"/>
</dbReference>
<protein>
    <recommendedName>
        <fullName evidence="8">Peptidase M50 domain-containing protein</fullName>
    </recommendedName>
</protein>
<feature type="transmembrane region" description="Helical" evidence="7">
    <location>
        <begin position="193"/>
        <end position="214"/>
    </location>
</feature>
<comment type="cofactor">
    <cofactor evidence="1">
        <name>Zn(2+)</name>
        <dbReference type="ChEBI" id="CHEBI:29105"/>
    </cofactor>
</comment>
<feature type="transmembrane region" description="Helical" evidence="7">
    <location>
        <begin position="221"/>
        <end position="240"/>
    </location>
</feature>
<dbReference type="RefSeq" id="WP_104810546.1">
    <property type="nucleotide sequence ID" value="NZ_MQUA01000013.1"/>
</dbReference>
<dbReference type="GO" id="GO:0012505">
    <property type="term" value="C:endomembrane system"/>
    <property type="evidence" value="ECO:0007669"/>
    <property type="project" value="UniProtKB-SubCell"/>
</dbReference>
<keyword evidence="4 7" id="KW-0812">Transmembrane</keyword>
<accession>A0A2S7L098</accession>
<keyword evidence="10" id="KW-1185">Reference proteome</keyword>
<gene>
    <name evidence="9" type="ORF">BST83_15330</name>
</gene>
<comment type="caution">
    <text evidence="9">The sequence shown here is derived from an EMBL/GenBank/DDBJ whole genome shotgun (WGS) entry which is preliminary data.</text>
</comment>
<feature type="transmembrane region" description="Helical" evidence="7">
    <location>
        <begin position="284"/>
        <end position="303"/>
    </location>
</feature>
<evidence type="ECO:0000256" key="1">
    <source>
        <dbReference type="ARBA" id="ARBA00001947"/>
    </source>
</evidence>
<feature type="transmembrane region" description="Helical" evidence="7">
    <location>
        <begin position="323"/>
        <end position="340"/>
    </location>
</feature>
<evidence type="ECO:0000259" key="8">
    <source>
        <dbReference type="Pfam" id="PF02163"/>
    </source>
</evidence>
<comment type="similarity">
    <text evidence="3">Belongs to the peptidase M50B family.</text>
</comment>
<organism evidence="9 10">
    <name type="scientific">Polaribacter filamentus</name>
    <dbReference type="NCBI Taxonomy" id="53483"/>
    <lineage>
        <taxon>Bacteria</taxon>
        <taxon>Pseudomonadati</taxon>
        <taxon>Bacteroidota</taxon>
        <taxon>Flavobacteriia</taxon>
        <taxon>Flavobacteriales</taxon>
        <taxon>Flavobacteriaceae</taxon>
    </lineage>
</organism>
<dbReference type="Pfam" id="PF02163">
    <property type="entry name" value="Peptidase_M50"/>
    <property type="match status" value="1"/>
</dbReference>
<evidence type="ECO:0000256" key="7">
    <source>
        <dbReference type="SAM" id="Phobius"/>
    </source>
</evidence>